<keyword evidence="4" id="KW-1185">Reference proteome</keyword>
<dbReference type="AlphaFoldDB" id="A0A0F5JZT7"/>
<dbReference type="SUPFAM" id="SSF52540">
    <property type="entry name" value="P-loop containing nucleoside triphosphate hydrolases"/>
    <property type="match status" value="1"/>
</dbReference>
<sequence>MTAPSRPVTAPEWPVDAEGRPRYGYVVIEGPVGVGKSALAKVLAEKWAMTPVFEQPHANPFLERFYRDPARHALAVQQHFLLERRRLAAGLKHAAVGVGPGGGQGMTSSAAALGTSGSIIGTASGTLAGLGPVISDFLPEKDALYAELNLDPEEFALYQRLAAQLPNPSPVPDLVIYLQASPEALFARIQKRGSGVELQMSDAYLRALCDAYNQFFYHYEAAPLLTVNAENMAPAEDEADLALLLDHIHRMRGPREFFVKGSL</sequence>
<evidence type="ECO:0000256" key="1">
    <source>
        <dbReference type="PIRSR" id="PIRSR000705-3"/>
    </source>
</evidence>
<dbReference type="STRING" id="28092.WM40_13795"/>
<dbReference type="GO" id="GO:0005524">
    <property type="term" value="F:ATP binding"/>
    <property type="evidence" value="ECO:0007669"/>
    <property type="project" value="UniProtKB-KW"/>
</dbReference>
<name>A0A0F5JZT7_9BURK</name>
<protein>
    <recommendedName>
        <fullName evidence="2">Deoxynucleoside kinase domain-containing protein</fullName>
    </recommendedName>
</protein>
<dbReference type="InterPro" id="IPR031314">
    <property type="entry name" value="DNK_dom"/>
</dbReference>
<dbReference type="InterPro" id="IPR050566">
    <property type="entry name" value="Deoxyribonucleoside_kinase"/>
</dbReference>
<dbReference type="EMBL" id="LAQU01000013">
    <property type="protein sequence ID" value="KKB63119.1"/>
    <property type="molecule type" value="Genomic_DNA"/>
</dbReference>
<reference evidence="3 4" key="1">
    <citation type="submission" date="2015-03" db="EMBL/GenBank/DDBJ databases">
        <title>Draft Genome Sequence of Burkholderia andropogonis type strain ICMP2807, isolated from Sorghum bicolor.</title>
        <authorList>
            <person name="Lopes-Santos L."/>
            <person name="Castro D.B."/>
            <person name="Ottoboni L.M."/>
            <person name="Park D."/>
            <person name="Weirc B.S."/>
            <person name="Destefano S.A."/>
        </authorList>
    </citation>
    <scope>NUCLEOTIDE SEQUENCE [LARGE SCALE GENOMIC DNA]</scope>
    <source>
        <strain evidence="3 4">ICMP2807</strain>
    </source>
</reference>
<proteinExistence type="predicted"/>
<dbReference type="Pfam" id="PF01712">
    <property type="entry name" value="dNK"/>
    <property type="match status" value="2"/>
</dbReference>
<feature type="binding site" evidence="1">
    <location>
        <begin position="188"/>
        <end position="192"/>
    </location>
    <ligand>
        <name>ATP</name>
        <dbReference type="ChEBI" id="CHEBI:30616"/>
    </ligand>
</feature>
<dbReference type="Gene3D" id="3.40.50.300">
    <property type="entry name" value="P-loop containing nucleotide triphosphate hydrolases"/>
    <property type="match status" value="1"/>
</dbReference>
<feature type="domain" description="Deoxynucleoside kinase" evidence="2">
    <location>
        <begin position="144"/>
        <end position="236"/>
    </location>
</feature>
<organism evidence="3 4">
    <name type="scientific">Robbsia andropogonis</name>
    <dbReference type="NCBI Taxonomy" id="28092"/>
    <lineage>
        <taxon>Bacteria</taxon>
        <taxon>Pseudomonadati</taxon>
        <taxon>Pseudomonadota</taxon>
        <taxon>Betaproteobacteria</taxon>
        <taxon>Burkholderiales</taxon>
        <taxon>Burkholderiaceae</taxon>
        <taxon>Robbsia</taxon>
    </lineage>
</organism>
<keyword evidence="1" id="KW-0067">ATP-binding</keyword>
<dbReference type="GO" id="GO:0005737">
    <property type="term" value="C:cytoplasm"/>
    <property type="evidence" value="ECO:0007669"/>
    <property type="project" value="TreeGrafter"/>
</dbReference>
<dbReference type="PIRSF" id="PIRSF000705">
    <property type="entry name" value="DNK"/>
    <property type="match status" value="1"/>
</dbReference>
<evidence type="ECO:0000259" key="2">
    <source>
        <dbReference type="Pfam" id="PF01712"/>
    </source>
</evidence>
<gene>
    <name evidence="3" type="ORF">WM40_13795</name>
</gene>
<evidence type="ECO:0000313" key="4">
    <source>
        <dbReference type="Proteomes" id="UP000033618"/>
    </source>
</evidence>
<dbReference type="PATRIC" id="fig|28092.6.peg.3249"/>
<dbReference type="PANTHER" id="PTHR10513">
    <property type="entry name" value="DEOXYNUCLEOSIDE KINASE"/>
    <property type="match status" value="1"/>
</dbReference>
<dbReference type="RefSeq" id="WP_046153142.1">
    <property type="nucleotide sequence ID" value="NZ_CADFGU010000006.1"/>
</dbReference>
<keyword evidence="1" id="KW-0547">Nucleotide-binding</keyword>
<dbReference type="InterPro" id="IPR027417">
    <property type="entry name" value="P-loop_NTPase"/>
</dbReference>
<comment type="caution">
    <text evidence="3">The sequence shown here is derived from an EMBL/GenBank/DDBJ whole genome shotgun (WGS) entry which is preliminary data.</text>
</comment>
<dbReference type="PANTHER" id="PTHR10513:SF46">
    <property type="entry name" value="DEOXYGUANOSINE KINASE"/>
    <property type="match status" value="1"/>
</dbReference>
<accession>A0A0F5JZT7</accession>
<evidence type="ECO:0000313" key="3">
    <source>
        <dbReference type="EMBL" id="KKB63119.1"/>
    </source>
</evidence>
<dbReference type="InterPro" id="IPR002624">
    <property type="entry name" value="DCK/DGK"/>
</dbReference>
<dbReference type="CDD" id="cd01673">
    <property type="entry name" value="dNK"/>
    <property type="match status" value="1"/>
</dbReference>
<dbReference type="GO" id="GO:0019136">
    <property type="term" value="F:deoxynucleoside kinase activity"/>
    <property type="evidence" value="ECO:0007669"/>
    <property type="project" value="InterPro"/>
</dbReference>
<feature type="domain" description="Deoxynucleoside kinase" evidence="2">
    <location>
        <begin position="27"/>
        <end position="88"/>
    </location>
</feature>
<dbReference type="Proteomes" id="UP000033618">
    <property type="component" value="Unassembled WGS sequence"/>
</dbReference>